<comment type="caution">
    <text evidence="1">The sequence shown here is derived from an EMBL/GenBank/DDBJ whole genome shotgun (WGS) entry which is preliminary data.</text>
</comment>
<dbReference type="AlphaFoldDB" id="A0A0F9SV76"/>
<name>A0A0F9SV76_9ZZZZ</name>
<evidence type="ECO:0000313" key="1">
    <source>
        <dbReference type="EMBL" id="KKN40786.1"/>
    </source>
</evidence>
<reference evidence="1" key="1">
    <citation type="journal article" date="2015" name="Nature">
        <title>Complex archaea that bridge the gap between prokaryotes and eukaryotes.</title>
        <authorList>
            <person name="Spang A."/>
            <person name="Saw J.H."/>
            <person name="Jorgensen S.L."/>
            <person name="Zaremba-Niedzwiedzka K."/>
            <person name="Martijn J."/>
            <person name="Lind A.E."/>
            <person name="van Eijk R."/>
            <person name="Schleper C."/>
            <person name="Guy L."/>
            <person name="Ettema T.J."/>
        </authorList>
    </citation>
    <scope>NUCLEOTIDE SEQUENCE</scope>
</reference>
<accession>A0A0F9SV76</accession>
<organism evidence="1">
    <name type="scientific">marine sediment metagenome</name>
    <dbReference type="NCBI Taxonomy" id="412755"/>
    <lineage>
        <taxon>unclassified sequences</taxon>
        <taxon>metagenomes</taxon>
        <taxon>ecological metagenomes</taxon>
    </lineage>
</organism>
<gene>
    <name evidence="1" type="ORF">LCGC14_0730020</name>
</gene>
<evidence type="ECO:0008006" key="2">
    <source>
        <dbReference type="Google" id="ProtNLM"/>
    </source>
</evidence>
<proteinExistence type="predicted"/>
<protein>
    <recommendedName>
        <fullName evidence="2">HEPN domain-containing protein</fullName>
    </recommendedName>
</protein>
<dbReference type="EMBL" id="LAZR01001685">
    <property type="protein sequence ID" value="KKN40786.1"/>
    <property type="molecule type" value="Genomic_DNA"/>
</dbReference>
<sequence length="61" mass="7106">MDEFTLDWIIKMNFWNSHEGKEVLLCMLSQGYEGEVFAISLFLYSSAFAAHDIIKGLRELF</sequence>